<dbReference type="AlphaFoldDB" id="A0A8S9N508"/>
<dbReference type="EMBL" id="QGKX02002183">
    <property type="protein sequence ID" value="KAF3488878.1"/>
    <property type="molecule type" value="Genomic_DNA"/>
</dbReference>
<name>A0A8S9N508_BRACR</name>
<evidence type="ECO:0000313" key="1">
    <source>
        <dbReference type="EMBL" id="KAF3488878.1"/>
    </source>
</evidence>
<organism evidence="1 2">
    <name type="scientific">Brassica cretica</name>
    <name type="common">Mustard</name>
    <dbReference type="NCBI Taxonomy" id="69181"/>
    <lineage>
        <taxon>Eukaryota</taxon>
        <taxon>Viridiplantae</taxon>
        <taxon>Streptophyta</taxon>
        <taxon>Embryophyta</taxon>
        <taxon>Tracheophyta</taxon>
        <taxon>Spermatophyta</taxon>
        <taxon>Magnoliopsida</taxon>
        <taxon>eudicotyledons</taxon>
        <taxon>Gunneridae</taxon>
        <taxon>Pentapetalae</taxon>
        <taxon>rosids</taxon>
        <taxon>malvids</taxon>
        <taxon>Brassicales</taxon>
        <taxon>Brassicaceae</taxon>
        <taxon>Brassiceae</taxon>
        <taxon>Brassica</taxon>
    </lineage>
</organism>
<proteinExistence type="predicted"/>
<reference evidence="1" key="1">
    <citation type="submission" date="2019-12" db="EMBL/GenBank/DDBJ databases">
        <title>Genome sequencing and annotation of Brassica cretica.</title>
        <authorList>
            <person name="Studholme D.J."/>
            <person name="Sarris P."/>
        </authorList>
    </citation>
    <scope>NUCLEOTIDE SEQUENCE</scope>
    <source>
        <strain evidence="1">PFS-109/04</strain>
        <tissue evidence="1">Leaf</tissue>
    </source>
</reference>
<dbReference type="Proteomes" id="UP000712600">
    <property type="component" value="Unassembled WGS sequence"/>
</dbReference>
<gene>
    <name evidence="1" type="ORF">F2Q69_00055610</name>
</gene>
<protein>
    <submittedName>
        <fullName evidence="1">Uncharacterized protein</fullName>
    </submittedName>
</protein>
<accession>A0A8S9N508</accession>
<sequence>MRKIAAQTTIYHIWRQRNHTLHNHIVIPATSVFKSLDREIMNIILGRRHKKEFSALLSLWLRLS</sequence>
<comment type="caution">
    <text evidence="1">The sequence shown here is derived from an EMBL/GenBank/DDBJ whole genome shotgun (WGS) entry which is preliminary data.</text>
</comment>
<evidence type="ECO:0000313" key="2">
    <source>
        <dbReference type="Proteomes" id="UP000712600"/>
    </source>
</evidence>